<sequence>MTLKLKAAAKAAFVHCGIDFDLLGISDSTSNGASAANRISHAISTTHTVGRRRVVASWERKPSEHARYSNAPSVRFFT</sequence>
<evidence type="ECO:0000313" key="2">
    <source>
        <dbReference type="Proteomes" id="UP000251166"/>
    </source>
</evidence>
<keyword evidence="1" id="KW-0614">Plasmid</keyword>
<dbReference type="AlphaFoldDB" id="A0A2Z4YUI3"/>
<geneLocation type="plasmid" evidence="1 2">
    <name>unnamed4</name>
</geneLocation>
<protein>
    <submittedName>
        <fullName evidence="1">Uncharacterized protein</fullName>
    </submittedName>
</protein>
<name>A0A2Z4YUI3_RHILE</name>
<dbReference type="EMBL" id="CP030764">
    <property type="protein sequence ID" value="AXA44686.1"/>
    <property type="molecule type" value="Genomic_DNA"/>
</dbReference>
<organism evidence="1 2">
    <name type="scientific">Rhizobium leguminosarum</name>
    <dbReference type="NCBI Taxonomy" id="384"/>
    <lineage>
        <taxon>Bacteria</taxon>
        <taxon>Pseudomonadati</taxon>
        <taxon>Pseudomonadota</taxon>
        <taxon>Alphaproteobacteria</taxon>
        <taxon>Hyphomicrobiales</taxon>
        <taxon>Rhizobiaceae</taxon>
        <taxon>Rhizobium/Agrobacterium group</taxon>
        <taxon>Rhizobium</taxon>
    </lineage>
</organism>
<reference evidence="1 2" key="1">
    <citation type="submission" date="2018-07" db="EMBL/GenBank/DDBJ databases">
        <title>Rhizobium leguminosarum strain:ATCC 14479 Genome sequencing and assembly.</title>
        <authorList>
            <person name="Chakraborty R."/>
        </authorList>
    </citation>
    <scope>NUCLEOTIDE SEQUENCE [LARGE SCALE GENOMIC DNA]</scope>
    <source>
        <strain evidence="1 2">ATCC 14479</strain>
        <plasmid evidence="2">Plasmid unnamed4</plasmid>
    </source>
</reference>
<accession>A0A2Z4YUI3</accession>
<gene>
    <name evidence="1" type="ORF">DLJ82_6716</name>
</gene>
<proteinExistence type="predicted"/>
<dbReference type="Proteomes" id="UP000251166">
    <property type="component" value="Plasmid unnamed4"/>
</dbReference>
<evidence type="ECO:0000313" key="1">
    <source>
        <dbReference type="EMBL" id="AXA44686.1"/>
    </source>
</evidence>